<evidence type="ECO:0000313" key="4">
    <source>
        <dbReference type="Proteomes" id="UP000629098"/>
    </source>
</evidence>
<reference evidence="3" key="1">
    <citation type="submission" date="2020-09" db="EMBL/GenBank/DDBJ databases">
        <title>Iningainema tapete sp. nov. (Scytonemataceae, Cyanobacteria) from greenhouses in central Florida (USA) produces two types of nodularin with biosynthetic potential for microcystin-LR and anabaenopeptins.</title>
        <authorList>
            <person name="Berthold D.E."/>
            <person name="Lefler F.W."/>
            <person name="Huang I.-S."/>
            <person name="Abdulla H."/>
            <person name="Zimba P.V."/>
            <person name="Laughinghouse H.D. IV."/>
        </authorList>
    </citation>
    <scope>NUCLEOTIDE SEQUENCE</scope>
    <source>
        <strain evidence="3">BLCCT55</strain>
    </source>
</reference>
<evidence type="ECO:0000256" key="1">
    <source>
        <dbReference type="SAM" id="SignalP"/>
    </source>
</evidence>
<evidence type="ECO:0000259" key="2">
    <source>
        <dbReference type="PROSITE" id="PS51272"/>
    </source>
</evidence>
<name>A0A8J6XDH6_9CYAN</name>
<organism evidence="3 4">
    <name type="scientific">Iningainema tapete BLCC-T55</name>
    <dbReference type="NCBI Taxonomy" id="2748662"/>
    <lineage>
        <taxon>Bacteria</taxon>
        <taxon>Bacillati</taxon>
        <taxon>Cyanobacteriota</taxon>
        <taxon>Cyanophyceae</taxon>
        <taxon>Nostocales</taxon>
        <taxon>Scytonemataceae</taxon>
        <taxon>Iningainema tapete</taxon>
    </lineage>
</organism>
<keyword evidence="1" id="KW-0732">Signal</keyword>
<dbReference type="PANTHER" id="PTHR43308:SF5">
    <property type="entry name" value="S-LAYER PROTEIN _ PEPTIDOGLYCAN ENDO-BETA-N-ACETYLGLUCOSAMINIDASE"/>
    <property type="match status" value="1"/>
</dbReference>
<feature type="chain" id="PRO_5035271622" evidence="1">
    <location>
        <begin position="37"/>
        <end position="298"/>
    </location>
</feature>
<feature type="domain" description="SLH" evidence="2">
    <location>
        <begin position="39"/>
        <end position="102"/>
    </location>
</feature>
<dbReference type="Pfam" id="PF00395">
    <property type="entry name" value="SLH"/>
    <property type="match status" value="3"/>
</dbReference>
<sequence>MFKLQNWSLANATSLFLGLVTGAATSFFAVVPTVTAAPESAANFPDTKNHWAQPFIEALAERKIITGYPDGTYRPNKSVARDEFAAIIRQAFNQNRERQIASGTVYKDVPAGYWAAAPIEEAYETGFMHGYPGGYFRPKQPVTRVEALVSLTQNLDLHSSANQVPAQTTRRTARNLFLLPLPMTTLMQPIMTAKATAKTVPQPPVSTVVSNYYADAEKIPQYAVDEVAKATQAAIVVNHPNTRILNPNQAATRGAVAAFVHQALVNQGRLEPIKSTTAASNYIVGRSKISDSNVQTQQ</sequence>
<gene>
    <name evidence="3" type="ORF">ICL16_18490</name>
</gene>
<dbReference type="AlphaFoldDB" id="A0A8J6XDH6"/>
<feature type="domain" description="SLH" evidence="2">
    <location>
        <begin position="210"/>
        <end position="274"/>
    </location>
</feature>
<keyword evidence="4" id="KW-1185">Reference proteome</keyword>
<feature type="signal peptide" evidence="1">
    <location>
        <begin position="1"/>
        <end position="36"/>
    </location>
</feature>
<dbReference type="PANTHER" id="PTHR43308">
    <property type="entry name" value="OUTER MEMBRANE PROTEIN ALPHA-RELATED"/>
    <property type="match status" value="1"/>
</dbReference>
<dbReference type="Proteomes" id="UP000629098">
    <property type="component" value="Unassembled WGS sequence"/>
</dbReference>
<dbReference type="InterPro" id="IPR051465">
    <property type="entry name" value="Cell_Envelope_Struct_Comp"/>
</dbReference>
<dbReference type="EMBL" id="JACXAE010000063">
    <property type="protein sequence ID" value="MBD2774005.1"/>
    <property type="molecule type" value="Genomic_DNA"/>
</dbReference>
<dbReference type="PROSITE" id="PS51272">
    <property type="entry name" value="SLH"/>
    <property type="match status" value="3"/>
</dbReference>
<accession>A0A8J6XDH6</accession>
<dbReference type="InterPro" id="IPR001119">
    <property type="entry name" value="SLH_dom"/>
</dbReference>
<comment type="caution">
    <text evidence="3">The sequence shown here is derived from an EMBL/GenBank/DDBJ whole genome shotgun (WGS) entry which is preliminary data.</text>
</comment>
<evidence type="ECO:0000313" key="3">
    <source>
        <dbReference type="EMBL" id="MBD2774005.1"/>
    </source>
</evidence>
<protein>
    <submittedName>
        <fullName evidence="3">S-layer homology domain-containing protein</fullName>
    </submittedName>
</protein>
<proteinExistence type="predicted"/>
<feature type="domain" description="SLH" evidence="2">
    <location>
        <begin position="103"/>
        <end position="165"/>
    </location>
</feature>
<dbReference type="RefSeq" id="WP_190830468.1">
    <property type="nucleotide sequence ID" value="NZ_CAWPPI010000063.1"/>
</dbReference>